<dbReference type="Pfam" id="PF13946">
    <property type="entry name" value="DUF4214"/>
    <property type="match status" value="1"/>
</dbReference>
<dbReference type="InterPro" id="IPR038255">
    <property type="entry name" value="PBS_linker_sf"/>
</dbReference>
<organism evidence="2 3">
    <name type="scientific">Pseudoduganella ginsengisoli</name>
    <dbReference type="NCBI Taxonomy" id="1462440"/>
    <lineage>
        <taxon>Bacteria</taxon>
        <taxon>Pseudomonadati</taxon>
        <taxon>Pseudomonadota</taxon>
        <taxon>Betaproteobacteria</taxon>
        <taxon>Burkholderiales</taxon>
        <taxon>Oxalobacteraceae</taxon>
        <taxon>Telluria group</taxon>
        <taxon>Pseudoduganella</taxon>
    </lineage>
</organism>
<name>A0A6L6Q787_9BURK</name>
<dbReference type="InterPro" id="IPR025282">
    <property type="entry name" value="DUF4214"/>
</dbReference>
<dbReference type="Proteomes" id="UP000484015">
    <property type="component" value="Unassembled WGS sequence"/>
</dbReference>
<keyword evidence="3" id="KW-1185">Reference proteome</keyword>
<feature type="domain" description="DUF4214" evidence="1">
    <location>
        <begin position="39"/>
        <end position="101"/>
    </location>
</feature>
<protein>
    <submittedName>
        <fullName evidence="2">DUF4214 domain-containing protein</fullName>
    </submittedName>
</protein>
<reference evidence="2 3" key="1">
    <citation type="submission" date="2019-11" db="EMBL/GenBank/DDBJ databases">
        <title>Type strains purchased from KCTC, JCM and DSMZ.</title>
        <authorList>
            <person name="Lu H."/>
        </authorList>
    </citation>
    <scope>NUCLEOTIDE SEQUENCE [LARGE SCALE GENOMIC DNA]</scope>
    <source>
        <strain evidence="2 3">KCTC 42409</strain>
    </source>
</reference>
<sequence>MKPTANDIQQLYIAYFNRPADPDGLRYWTGIDATQDSIAAAFATAHEFNARYANMSNRDMVKALYHNLFGRAGETGGVDYWSSVLDNGSLKRDNVALAMVHGAQGEDAVALANKVSFAQDLTAKIPVIQPYVTDSGIAAITGMWLDQVTDTASLQIARTALTEYVAHPGAVTTMISGQAQGVGYLRDATVFVDSNGNGLLDRGEQSTKTDANGHFLLASSQSSDFPLPQASWQQHVLVTGGYDLATERAHNGTLSLTVDLQHTGSTPANTLVRANASAMTTLRDAMVRTGVAADAVDAALSTAFGVKVNAAADSMNAALDAEPAARAAALQGYAYNAEIDGIAEVVARTLQMLSARMPDHGSGYVAPKLSLDVAMRAAYEGMASVLVQLKGSAPLDSGATLLQVLTTAATLPHLADGTVLDGTAAKSLAALSTATLDAFKQMMGAAIPQARADISNTSDPWTVFAHAAQARAALDDLADTLPRAMAENKAASLLPQWTDAAVKERITAKDVGDLDPYSHNDTAATAKANGAPPAMSKLAVEQAYVAILNRPAEPDALQKWMAKGDAAALATELRALPEWHGKGSDAEAVNALYLNLFGRSAEVAGLTYWTSVLHDKKIDLATLTQYLVNSASGSDAIAARDKIAGALEFTSALSAPDLADAYHANPTAGNVWMTGIVDDATLKNALDLLPDFLLGGGPVVITGVQQPLPL</sequence>
<dbReference type="OrthoDB" id="8749115at2"/>
<comment type="caution">
    <text evidence="2">The sequence shown here is derived from an EMBL/GenBank/DDBJ whole genome shotgun (WGS) entry which is preliminary data.</text>
</comment>
<dbReference type="AlphaFoldDB" id="A0A6L6Q787"/>
<dbReference type="Gene3D" id="1.10.3130.20">
    <property type="entry name" value="Phycobilisome linker domain"/>
    <property type="match status" value="1"/>
</dbReference>
<dbReference type="RefSeq" id="WP_155441352.1">
    <property type="nucleotide sequence ID" value="NZ_WNLA01000019.1"/>
</dbReference>
<evidence type="ECO:0000259" key="1">
    <source>
        <dbReference type="Pfam" id="PF13946"/>
    </source>
</evidence>
<gene>
    <name evidence="2" type="ORF">GM668_23275</name>
</gene>
<evidence type="ECO:0000313" key="2">
    <source>
        <dbReference type="EMBL" id="MTW05002.1"/>
    </source>
</evidence>
<proteinExistence type="predicted"/>
<evidence type="ECO:0000313" key="3">
    <source>
        <dbReference type="Proteomes" id="UP000484015"/>
    </source>
</evidence>
<accession>A0A6L6Q787</accession>
<dbReference type="EMBL" id="WNLA01000019">
    <property type="protein sequence ID" value="MTW05002.1"/>
    <property type="molecule type" value="Genomic_DNA"/>
</dbReference>